<name>A0A2K8N997_9BACL</name>
<proteinExistence type="predicted"/>
<keyword evidence="1" id="KW-0472">Membrane</keyword>
<keyword evidence="1" id="KW-1133">Transmembrane helix</keyword>
<evidence type="ECO:0000313" key="2">
    <source>
        <dbReference type="EMBL" id="ATY85894.1"/>
    </source>
</evidence>
<feature type="transmembrane region" description="Helical" evidence="1">
    <location>
        <begin position="123"/>
        <end position="144"/>
    </location>
</feature>
<evidence type="ECO:0000313" key="3">
    <source>
        <dbReference type="Proteomes" id="UP000231932"/>
    </source>
</evidence>
<dbReference type="EMBL" id="CP024955">
    <property type="protein sequence ID" value="ATY85894.1"/>
    <property type="molecule type" value="Genomic_DNA"/>
</dbReference>
<reference evidence="3" key="1">
    <citation type="submission" date="2017-11" db="EMBL/GenBank/DDBJ databases">
        <title>Complete Genome Sequence of Kyrpidia sp. Strain EA-1, a thermophilic, hydrogen-oxidizing Bacterium, isolated from the Azores.</title>
        <authorList>
            <person name="Reiner J.E."/>
            <person name="Lapp C.J."/>
            <person name="Bunk B."/>
            <person name="Gescher J."/>
        </authorList>
    </citation>
    <scope>NUCLEOTIDE SEQUENCE [LARGE SCALE GENOMIC DNA]</scope>
    <source>
        <strain evidence="3">EA-1</strain>
    </source>
</reference>
<dbReference type="Proteomes" id="UP000231932">
    <property type="component" value="Chromosome"/>
</dbReference>
<keyword evidence="3" id="KW-1185">Reference proteome</keyword>
<accession>A0A2K8N997</accession>
<dbReference type="AlphaFoldDB" id="A0A2K8N997"/>
<keyword evidence="1" id="KW-0812">Transmembrane</keyword>
<organism evidence="2 3">
    <name type="scientific">Kyrpidia spormannii</name>
    <dbReference type="NCBI Taxonomy" id="2055160"/>
    <lineage>
        <taxon>Bacteria</taxon>
        <taxon>Bacillati</taxon>
        <taxon>Bacillota</taxon>
        <taxon>Bacilli</taxon>
        <taxon>Bacillales</taxon>
        <taxon>Alicyclobacillaceae</taxon>
        <taxon>Kyrpidia</taxon>
    </lineage>
</organism>
<sequence length="170" mass="17793">MDRLYRTTGWSCAWGSFSAALFGGILDFLTGTSGLLTLILAGTGSLSGSYLGLRIGLKDVQDLLSSTNHPFEVIGIHKQHGAMWSLMGAMVGGVVGSTVGTVLAAVGWVLFMRRVPDMMGFMSIVNVMMGGGMGGMTGGVVGAWRSAVRVGFVGEKRELPLSGEKTKSEV</sequence>
<protein>
    <submittedName>
        <fullName evidence="2">Uncharacterized protein</fullName>
    </submittedName>
</protein>
<evidence type="ECO:0000256" key="1">
    <source>
        <dbReference type="SAM" id="Phobius"/>
    </source>
</evidence>
<feature type="transmembrane region" description="Helical" evidence="1">
    <location>
        <begin position="86"/>
        <end position="111"/>
    </location>
</feature>
<dbReference type="KEGG" id="kyr:CVV65_13960"/>
<dbReference type="RefSeq" id="WP_100668648.1">
    <property type="nucleotide sequence ID" value="NZ_CP024955.1"/>
</dbReference>
<gene>
    <name evidence="2" type="ORF">CVV65_13960</name>
</gene>